<protein>
    <submittedName>
        <fullName evidence="4">C2H2-type domain-containing protein</fullName>
    </submittedName>
</protein>
<name>A0A0N5BWY3_STREA</name>
<sequence length="570" mass="66641">MEELNCTLCDRKALTRDEAIKHVFKDHLNYVPWTCSECTFEAYKIGDKHFHESETTHIMIEAGRYTSNFRIFGIIYCDMRYTRKFGEENLDKCRIIRPPIEAINGDNICSDNSTNNNSQDSKSSNDCKENTEIGSVKKSKSILKDQENTQGNNKVPKDINKEHPNLSDETSPKDSDYTFSRNEMSTVENIIKNTSDCSSISFQEDPTETCQKDDELQENIEKNINDEKESQCKMDTFEPLDSSTKKQRIRERITYDKNDIDDSCSLDSYDRPTKRQRSSYDVLKPTLSSNRYILQYAFILDGDEISKLLPSSNVTHCKLCKRGVRDEYDIIHHILDYHNTNQEYKSPLLSCSIKRCGYGSDDMSKLKSHAMDYHNVISFVNNIDAYEKKREKHVHVNITANGLLKYEQLFIECFPNLIRKYCGEPIERNEGVQLFLSYSSEKCDYLSSEYFCKKANGKDHIDCCICKKKVPVERYLIRHVIEKHMNRKDKNYNILACQECKEPKYYDMDDLEKHWGRKHTDIGPFFNNYHIKFDKSPMQYTCVASIMSKDDLKAYEEVFEQAYPDLKINI</sequence>
<dbReference type="WBParaSite" id="SPAL_0001032200.1">
    <property type="protein sequence ID" value="SPAL_0001032200.1"/>
    <property type="gene ID" value="SPAL_0001032200"/>
</dbReference>
<organism evidence="3 4">
    <name type="scientific">Strongyloides papillosus</name>
    <name type="common">Intestinal threadworm</name>
    <dbReference type="NCBI Taxonomy" id="174720"/>
    <lineage>
        <taxon>Eukaryota</taxon>
        <taxon>Metazoa</taxon>
        <taxon>Ecdysozoa</taxon>
        <taxon>Nematoda</taxon>
        <taxon>Chromadorea</taxon>
        <taxon>Rhabditida</taxon>
        <taxon>Tylenchina</taxon>
        <taxon>Panagrolaimomorpha</taxon>
        <taxon>Strongyloidoidea</taxon>
        <taxon>Strongyloididae</taxon>
        <taxon>Strongyloides</taxon>
    </lineage>
</organism>
<proteinExistence type="predicted"/>
<feature type="compositionally biased region" description="Low complexity" evidence="1">
    <location>
        <begin position="110"/>
        <end position="122"/>
    </location>
</feature>
<dbReference type="AlphaFoldDB" id="A0A0N5BWY3"/>
<feature type="compositionally biased region" description="Basic and acidic residues" evidence="1">
    <location>
        <begin position="155"/>
        <end position="176"/>
    </location>
</feature>
<evidence type="ECO:0000259" key="2">
    <source>
        <dbReference type="PROSITE" id="PS00028"/>
    </source>
</evidence>
<feature type="region of interest" description="Disordered" evidence="1">
    <location>
        <begin position="106"/>
        <end position="180"/>
    </location>
</feature>
<evidence type="ECO:0000256" key="1">
    <source>
        <dbReference type="SAM" id="MobiDB-lite"/>
    </source>
</evidence>
<dbReference type="PROSITE" id="PS00028">
    <property type="entry name" value="ZINC_FINGER_C2H2_1"/>
    <property type="match status" value="2"/>
</dbReference>
<dbReference type="InterPro" id="IPR013087">
    <property type="entry name" value="Znf_C2H2_type"/>
</dbReference>
<evidence type="ECO:0000313" key="3">
    <source>
        <dbReference type="Proteomes" id="UP000046392"/>
    </source>
</evidence>
<reference evidence="4" key="1">
    <citation type="submission" date="2017-02" db="UniProtKB">
        <authorList>
            <consortium name="WormBaseParasite"/>
        </authorList>
    </citation>
    <scope>IDENTIFICATION</scope>
</reference>
<accession>A0A0N5BWY3</accession>
<dbReference type="SMART" id="SM00355">
    <property type="entry name" value="ZnF_C2H2"/>
    <property type="match status" value="6"/>
</dbReference>
<dbReference type="Proteomes" id="UP000046392">
    <property type="component" value="Unplaced"/>
</dbReference>
<feature type="domain" description="C2H2-type" evidence="2">
    <location>
        <begin position="317"/>
        <end position="338"/>
    </location>
</feature>
<feature type="domain" description="C2H2-type" evidence="2">
    <location>
        <begin position="463"/>
        <end position="484"/>
    </location>
</feature>
<keyword evidence="3" id="KW-1185">Reference proteome</keyword>
<evidence type="ECO:0000313" key="4">
    <source>
        <dbReference type="WBParaSite" id="SPAL_0001032200.1"/>
    </source>
</evidence>